<proteinExistence type="predicted"/>
<gene>
    <name evidence="4" type="ORF">C7999DRAFT_43498</name>
</gene>
<feature type="chain" id="PRO_5042937030" evidence="3">
    <location>
        <begin position="20"/>
        <end position="202"/>
    </location>
</feature>
<comment type="caution">
    <text evidence="4">The sequence shown here is derived from an EMBL/GenBank/DDBJ whole genome shotgun (WGS) entry which is preliminary data.</text>
</comment>
<dbReference type="AlphaFoldDB" id="A0AAN7HGU1"/>
<keyword evidence="2" id="KW-1133">Transmembrane helix</keyword>
<feature type="signal peptide" evidence="3">
    <location>
        <begin position="1"/>
        <end position="19"/>
    </location>
</feature>
<evidence type="ECO:0000313" key="4">
    <source>
        <dbReference type="EMBL" id="KAK4244922.1"/>
    </source>
</evidence>
<protein>
    <submittedName>
        <fullName evidence="4">Uncharacterized protein</fullName>
    </submittedName>
</protein>
<keyword evidence="2" id="KW-0812">Transmembrane</keyword>
<feature type="transmembrane region" description="Helical" evidence="2">
    <location>
        <begin position="157"/>
        <end position="180"/>
    </location>
</feature>
<reference evidence="4" key="2">
    <citation type="submission" date="2023-05" db="EMBL/GenBank/DDBJ databases">
        <authorList>
            <consortium name="Lawrence Berkeley National Laboratory"/>
            <person name="Steindorff A."/>
            <person name="Hensen N."/>
            <person name="Bonometti L."/>
            <person name="Westerberg I."/>
            <person name="Brannstrom I.O."/>
            <person name="Guillou S."/>
            <person name="Cros-Aarteil S."/>
            <person name="Calhoun S."/>
            <person name="Haridas S."/>
            <person name="Kuo A."/>
            <person name="Mondo S."/>
            <person name="Pangilinan J."/>
            <person name="Riley R."/>
            <person name="Labutti K."/>
            <person name="Andreopoulos B."/>
            <person name="Lipzen A."/>
            <person name="Chen C."/>
            <person name="Yanf M."/>
            <person name="Daum C."/>
            <person name="Ng V."/>
            <person name="Clum A."/>
            <person name="Ohm R."/>
            <person name="Martin F."/>
            <person name="Silar P."/>
            <person name="Natvig D."/>
            <person name="Lalanne C."/>
            <person name="Gautier V."/>
            <person name="Ament-Velasquez S.L."/>
            <person name="Kruys A."/>
            <person name="Hutchinson M.I."/>
            <person name="Powell A.J."/>
            <person name="Barry K."/>
            <person name="Miller A.N."/>
            <person name="Grigoriev I.V."/>
            <person name="Debuchy R."/>
            <person name="Gladieux P."/>
            <person name="Thoren M.H."/>
            <person name="Johannesson H."/>
        </authorList>
    </citation>
    <scope>NUCLEOTIDE SEQUENCE</scope>
    <source>
        <strain evidence="4">CBS 359.72</strain>
    </source>
</reference>
<accession>A0AAN7HGU1</accession>
<evidence type="ECO:0000256" key="2">
    <source>
        <dbReference type="SAM" id="Phobius"/>
    </source>
</evidence>
<name>A0AAN7HGU1_9PEZI</name>
<evidence type="ECO:0000313" key="5">
    <source>
        <dbReference type="Proteomes" id="UP001303647"/>
    </source>
</evidence>
<evidence type="ECO:0000256" key="3">
    <source>
        <dbReference type="SAM" id="SignalP"/>
    </source>
</evidence>
<reference evidence="4" key="1">
    <citation type="journal article" date="2023" name="Mol. Phylogenet. Evol.">
        <title>Genome-scale phylogeny and comparative genomics of the fungal order Sordariales.</title>
        <authorList>
            <person name="Hensen N."/>
            <person name="Bonometti L."/>
            <person name="Westerberg I."/>
            <person name="Brannstrom I.O."/>
            <person name="Guillou S."/>
            <person name="Cros-Aarteil S."/>
            <person name="Calhoun S."/>
            <person name="Haridas S."/>
            <person name="Kuo A."/>
            <person name="Mondo S."/>
            <person name="Pangilinan J."/>
            <person name="Riley R."/>
            <person name="LaButti K."/>
            <person name="Andreopoulos B."/>
            <person name="Lipzen A."/>
            <person name="Chen C."/>
            <person name="Yan M."/>
            <person name="Daum C."/>
            <person name="Ng V."/>
            <person name="Clum A."/>
            <person name="Steindorff A."/>
            <person name="Ohm R.A."/>
            <person name="Martin F."/>
            <person name="Silar P."/>
            <person name="Natvig D.O."/>
            <person name="Lalanne C."/>
            <person name="Gautier V."/>
            <person name="Ament-Velasquez S.L."/>
            <person name="Kruys A."/>
            <person name="Hutchinson M.I."/>
            <person name="Powell A.J."/>
            <person name="Barry K."/>
            <person name="Miller A.N."/>
            <person name="Grigoriev I.V."/>
            <person name="Debuchy R."/>
            <person name="Gladieux P."/>
            <person name="Hiltunen Thoren M."/>
            <person name="Johannesson H."/>
        </authorList>
    </citation>
    <scope>NUCLEOTIDE SEQUENCE</scope>
    <source>
        <strain evidence="4">CBS 359.72</strain>
    </source>
</reference>
<dbReference type="EMBL" id="MU857719">
    <property type="protein sequence ID" value="KAK4244922.1"/>
    <property type="molecule type" value="Genomic_DNA"/>
</dbReference>
<keyword evidence="3" id="KW-0732">Signal</keyword>
<keyword evidence="5" id="KW-1185">Reference proteome</keyword>
<dbReference type="Proteomes" id="UP001303647">
    <property type="component" value="Unassembled WGS sequence"/>
</dbReference>
<feature type="region of interest" description="Disordered" evidence="1">
    <location>
        <begin position="122"/>
        <end position="152"/>
    </location>
</feature>
<evidence type="ECO:0000256" key="1">
    <source>
        <dbReference type="SAM" id="MobiDB-lite"/>
    </source>
</evidence>
<organism evidence="4 5">
    <name type="scientific">Corynascus novoguineensis</name>
    <dbReference type="NCBI Taxonomy" id="1126955"/>
    <lineage>
        <taxon>Eukaryota</taxon>
        <taxon>Fungi</taxon>
        <taxon>Dikarya</taxon>
        <taxon>Ascomycota</taxon>
        <taxon>Pezizomycotina</taxon>
        <taxon>Sordariomycetes</taxon>
        <taxon>Sordariomycetidae</taxon>
        <taxon>Sordariales</taxon>
        <taxon>Chaetomiaceae</taxon>
        <taxon>Corynascus</taxon>
    </lineage>
</organism>
<keyword evidence="2" id="KW-0472">Membrane</keyword>
<sequence>MMLGHLLAALAFLAAPSWAAFTNAFDSITTGSDTVLTWDPVSPQYYPLCITAQVIDRNGDGISANAYRVNITTGASGTSYTWRGAPYPLRWISGGLYQLELRPISWSGADVPLLAKSPSFTITDQGNVAQPDGSAGEPNSEPEKSKGGDGPAVSKPVAIGIGVAIGVVSIGGMLLTGWFLRKRHRKAVMEKNRVERRNFVIS</sequence>